<dbReference type="InterPro" id="IPR008922">
    <property type="entry name" value="Di-copper_centre_dom_sf"/>
</dbReference>
<feature type="chain" id="PRO_5040286586" description="Arylphorin subunit alpha-like" evidence="3">
    <location>
        <begin position="20"/>
        <end position="1056"/>
    </location>
</feature>
<dbReference type="Gene3D" id="1.10.1280.10">
    <property type="entry name" value="Di-copper center containing domain from catechol oxidase"/>
    <property type="match status" value="1"/>
</dbReference>
<dbReference type="InterPro" id="IPR005204">
    <property type="entry name" value="Hemocyanin_N"/>
</dbReference>
<evidence type="ECO:0000256" key="1">
    <source>
        <dbReference type="ARBA" id="ARBA00022761"/>
    </source>
</evidence>
<dbReference type="PANTHER" id="PTHR11511:SF5">
    <property type="entry name" value="FAT-BODY PROTEIN 1-RELATED"/>
    <property type="match status" value="1"/>
</dbReference>
<dbReference type="GO" id="GO:0005615">
    <property type="term" value="C:extracellular space"/>
    <property type="evidence" value="ECO:0007669"/>
    <property type="project" value="UniProtKB-ARBA"/>
</dbReference>
<evidence type="ECO:0000259" key="5">
    <source>
        <dbReference type="Pfam" id="PF03722"/>
    </source>
</evidence>
<dbReference type="InterPro" id="IPR014756">
    <property type="entry name" value="Ig_E-set"/>
</dbReference>
<dbReference type="AlphaFoldDB" id="A0A9P0BUN9"/>
<dbReference type="InterPro" id="IPR000896">
    <property type="entry name" value="Hemocyanin/hexamerin_mid_dom"/>
</dbReference>
<organism evidence="7 8">
    <name type="scientific">Chrysodeixis includens</name>
    <name type="common">Soybean looper</name>
    <name type="synonym">Pseudoplusia includens</name>
    <dbReference type="NCBI Taxonomy" id="689277"/>
    <lineage>
        <taxon>Eukaryota</taxon>
        <taxon>Metazoa</taxon>
        <taxon>Ecdysozoa</taxon>
        <taxon>Arthropoda</taxon>
        <taxon>Hexapoda</taxon>
        <taxon>Insecta</taxon>
        <taxon>Pterygota</taxon>
        <taxon>Neoptera</taxon>
        <taxon>Endopterygota</taxon>
        <taxon>Lepidoptera</taxon>
        <taxon>Glossata</taxon>
        <taxon>Ditrysia</taxon>
        <taxon>Noctuoidea</taxon>
        <taxon>Noctuidae</taxon>
        <taxon>Plusiinae</taxon>
        <taxon>Chrysodeixis</taxon>
    </lineage>
</organism>
<dbReference type="EMBL" id="LR824020">
    <property type="protein sequence ID" value="CAH0589098.1"/>
    <property type="molecule type" value="Genomic_DNA"/>
</dbReference>
<dbReference type="Gene3D" id="2.60.40.1520">
    <property type="entry name" value="Hemocyanin, C-terminal domain"/>
    <property type="match status" value="1"/>
</dbReference>
<protein>
    <recommendedName>
        <fullName evidence="9">Arylphorin subunit alpha-like</fullName>
    </recommendedName>
</protein>
<gene>
    <name evidence="7" type="ORF">CINC_LOCUS4303</name>
</gene>
<reference evidence="7" key="1">
    <citation type="submission" date="2021-12" db="EMBL/GenBank/DDBJ databases">
        <authorList>
            <person name="King R."/>
        </authorList>
    </citation>
    <scope>NUCLEOTIDE SEQUENCE</scope>
</reference>
<keyword evidence="8" id="KW-1185">Reference proteome</keyword>
<evidence type="ECO:0000259" key="6">
    <source>
        <dbReference type="Pfam" id="PF03723"/>
    </source>
</evidence>
<evidence type="ECO:0000313" key="8">
    <source>
        <dbReference type="Proteomes" id="UP001154114"/>
    </source>
</evidence>
<dbReference type="InterPro" id="IPR013788">
    <property type="entry name" value="Hemocyanin/hexamerin"/>
</dbReference>
<dbReference type="PRINTS" id="PR00187">
    <property type="entry name" value="HAEMOCYANIN"/>
</dbReference>
<dbReference type="SUPFAM" id="SSF81296">
    <property type="entry name" value="E set domains"/>
    <property type="match status" value="1"/>
</dbReference>
<dbReference type="Pfam" id="PF00372">
    <property type="entry name" value="Hemocyanin_M"/>
    <property type="match status" value="1"/>
</dbReference>
<feature type="signal peptide" evidence="3">
    <location>
        <begin position="1"/>
        <end position="19"/>
    </location>
</feature>
<evidence type="ECO:0000259" key="4">
    <source>
        <dbReference type="Pfam" id="PF00372"/>
    </source>
</evidence>
<dbReference type="PROSITE" id="PS00210">
    <property type="entry name" value="HEMOCYANIN_2"/>
    <property type="match status" value="1"/>
</dbReference>
<dbReference type="InterPro" id="IPR037020">
    <property type="entry name" value="Hemocyanin_C_sf"/>
</dbReference>
<feature type="domain" description="Hemocyanin N-terminal" evidence="5">
    <location>
        <begin position="41"/>
        <end position="159"/>
    </location>
</feature>
<dbReference type="InterPro" id="IPR005203">
    <property type="entry name" value="Hemocyanin_C"/>
</dbReference>
<dbReference type="Proteomes" id="UP001154114">
    <property type="component" value="Chromosome 17"/>
</dbReference>
<accession>A0A9P0BUN9</accession>
<dbReference type="OrthoDB" id="7419495at2759"/>
<feature type="domain" description="Hemocyanin C-terminal" evidence="6">
    <location>
        <begin position="421"/>
        <end position="652"/>
    </location>
</feature>
<evidence type="ECO:0000256" key="2">
    <source>
        <dbReference type="ARBA" id="ARBA00038082"/>
    </source>
</evidence>
<dbReference type="InterPro" id="IPR036697">
    <property type="entry name" value="Hemocyanin_N_sf"/>
</dbReference>
<dbReference type="Gene3D" id="1.20.1370.10">
    <property type="entry name" value="Hemocyanin, N-terminal domain"/>
    <property type="match status" value="1"/>
</dbReference>
<keyword evidence="3" id="KW-0732">Signal</keyword>
<name>A0A9P0BUN9_CHRIL</name>
<dbReference type="Pfam" id="PF03723">
    <property type="entry name" value="Hemocyanin_C"/>
    <property type="match status" value="1"/>
</dbReference>
<dbReference type="Pfam" id="PF03722">
    <property type="entry name" value="Hemocyanin_N"/>
    <property type="match status" value="1"/>
</dbReference>
<dbReference type="GO" id="GO:0045735">
    <property type="term" value="F:nutrient reservoir activity"/>
    <property type="evidence" value="ECO:0007669"/>
    <property type="project" value="UniProtKB-KW"/>
</dbReference>
<keyword evidence="1" id="KW-0758">Storage protein</keyword>
<evidence type="ECO:0008006" key="9">
    <source>
        <dbReference type="Google" id="ProtNLM"/>
    </source>
</evidence>
<evidence type="ECO:0000313" key="7">
    <source>
        <dbReference type="EMBL" id="CAH0589098.1"/>
    </source>
</evidence>
<dbReference type="PANTHER" id="PTHR11511">
    <property type="entry name" value="LARVAL STORAGE PROTEIN/PHENOLOXIDASE"/>
    <property type="match status" value="1"/>
</dbReference>
<evidence type="ECO:0000256" key="3">
    <source>
        <dbReference type="SAM" id="SignalP"/>
    </source>
</evidence>
<feature type="domain" description="Hemocyanin middle" evidence="4">
    <location>
        <begin position="165"/>
        <end position="410"/>
    </location>
</feature>
<dbReference type="SUPFAM" id="SSF48050">
    <property type="entry name" value="Hemocyanin, N-terminal domain"/>
    <property type="match status" value="1"/>
</dbReference>
<sequence length="1056" mass="122227">MKTLGVVLVVTVLVTQISGFFIQVPTEPRAQTVNTVPGHWLHFQKRIVPLFENVCEVSRDAMIEKLGEQFSPNSEDYSKPEVVTNFQKLRSNGMLSKGEIFSEYDPDHMDELKTVFEIMYYAKDFDAFYKAAAWARQNVNCGLYVNAIYLTMQSRKDTERMIIPAPYELLPNYFIEKDVIKQAASILVGQEVVSDGDRVRDEGNAYYLDANYTALFYDNEADSKLAYFREDIGLNSYYFLRKLKLLLPWFYKDDSCRFGENMYQMMKQFMARYELERYANGLPEIESIDWNSVFDIPYDPLLIYSDGNEFSHRKAPIQISPNEDITLLQNMENNIGLAVHHLRSGGYNKTHILNHLMEILVTGDRSYETLARRLLGKDTPDTRHVSVLEHYMTSMRDPMFWKINKKIVEIIDNALKNFPMYTRSELYFPGVNVVNIEVKKMMTAFDYFEFDVTDALKIDDSNTTFNVKIGQPRLNHKPFTIKLNVSSLVAKKGLVKIYLGPKLMPKDLTTKKNLFTLLDMFEVSLKIGTNMISRSSEDMKHFSGDYMSLKNIRKIIEDAEYGLDFTLEKTMALQTGYPSRLILPKGSSLGLPLQMFVFVAPFTKATFGDSYATNTMEFNSAILSPGYPLDLPIGSKQLFELPNAMIKYVTVTQKKDNKIENYGGPGITKQWYGANTYDPSSRPSYSAKNREPFDYNSKKRPIEITDTDTKIVNEYNVPSEDIINETQDDEVTTSTYTVKSDDDESIRLAGKTHNSMEMNVLNDKSVEKGDEENVETELPRLLKSSKTDYAAKYKSKVEYNRKKYTEKYSEKIKNKNYNKYSTDIPSEEETVPYDENRAHIIDSMDISNPIEMNKDFFDKSMESKLDKKESLPKKDKYDMYTVVEPMTDEIEQDESSENSDENDVVPRLLKSGFDHSKYNRREKFDHKGKKPEFDKKDYSARRANYTKYRKTTPKQEDVVTTTMTTTSESEEKIEEELPRVMLTKDTNYLDLINVVTANDITMDDLDDIAQDVDRDIDDLIKTDVDPTPEVRRRIPTVYDFLFHVFDYVDSSEKVYE</sequence>
<dbReference type="SUPFAM" id="SSF48056">
    <property type="entry name" value="Di-copper centre-containing domain"/>
    <property type="match status" value="1"/>
</dbReference>
<proteinExistence type="inferred from homology"/>
<comment type="similarity">
    <text evidence="2">Belongs to the hemocyanin family.</text>
</comment>